<organism evidence="1 2">
    <name type="scientific">Neptunomonas antarctica</name>
    <dbReference type="NCBI Taxonomy" id="619304"/>
    <lineage>
        <taxon>Bacteria</taxon>
        <taxon>Pseudomonadati</taxon>
        <taxon>Pseudomonadota</taxon>
        <taxon>Gammaproteobacteria</taxon>
        <taxon>Oceanospirillales</taxon>
        <taxon>Oceanospirillaceae</taxon>
        <taxon>Neptunomonas</taxon>
    </lineage>
</organism>
<dbReference type="Proteomes" id="UP000185999">
    <property type="component" value="Unassembled WGS sequence"/>
</dbReference>
<protein>
    <submittedName>
        <fullName evidence="1">IS66 Orf2 like protein</fullName>
    </submittedName>
</protein>
<keyword evidence="2" id="KW-1185">Reference proteome</keyword>
<gene>
    <name evidence="1" type="ORF">SAMN05421760_10883</name>
</gene>
<evidence type="ECO:0000313" key="2">
    <source>
        <dbReference type="Proteomes" id="UP000185999"/>
    </source>
</evidence>
<dbReference type="PANTHER" id="PTHR36455">
    <property type="match status" value="1"/>
</dbReference>
<dbReference type="InterPro" id="IPR008878">
    <property type="entry name" value="Transposase_IS66_Orf2"/>
</dbReference>
<reference evidence="2" key="1">
    <citation type="submission" date="2017-01" db="EMBL/GenBank/DDBJ databases">
        <authorList>
            <person name="Varghese N."/>
            <person name="Submissions S."/>
        </authorList>
    </citation>
    <scope>NUCLEOTIDE SEQUENCE [LARGE SCALE GENOMIC DNA]</scope>
    <source>
        <strain evidence="2">DSM 22306</strain>
    </source>
</reference>
<dbReference type="STRING" id="619304.SAMN05421760_10883"/>
<dbReference type="Pfam" id="PF05717">
    <property type="entry name" value="TnpB_IS66"/>
    <property type="match status" value="1"/>
</dbReference>
<dbReference type="RefSeq" id="WP_054341162.1">
    <property type="nucleotide sequence ID" value="NZ_FTOE01000008.1"/>
</dbReference>
<dbReference type="EMBL" id="FTOE01000008">
    <property type="protein sequence ID" value="SIS93850.1"/>
    <property type="molecule type" value="Genomic_DNA"/>
</dbReference>
<dbReference type="OrthoDB" id="4956084at2"/>
<name>A0A1N7N692_9GAMM</name>
<dbReference type="AlphaFoldDB" id="A0A1N7N692"/>
<proteinExistence type="predicted"/>
<accession>A0A1N7N692</accession>
<dbReference type="NCBIfam" id="NF033819">
    <property type="entry name" value="IS66_TnpB"/>
    <property type="match status" value="1"/>
</dbReference>
<dbReference type="PANTHER" id="PTHR36455:SF1">
    <property type="entry name" value="BLR8292 PROTEIN"/>
    <property type="match status" value="1"/>
</dbReference>
<sequence>MKMFVDIGAVYLHREAVDFRKSINGLSLIVEQDMALSLYDPALFVFCNKRRDKLKVLYWDSSGFCLWYKRLEEERFKWPCKEDKATILLTEEQFHWLLRGVDIRQLKPHVILKYGSDF</sequence>
<evidence type="ECO:0000313" key="1">
    <source>
        <dbReference type="EMBL" id="SIS93850.1"/>
    </source>
</evidence>